<keyword evidence="11 14" id="KW-1133">Transmembrane helix</keyword>
<dbReference type="FunFam" id="3.40.50.1000:FF:000068">
    <property type="entry name" value="Cation-transporting ATPase"/>
    <property type="match status" value="1"/>
</dbReference>
<dbReference type="Pfam" id="PF13246">
    <property type="entry name" value="Cation_ATPase"/>
    <property type="match status" value="1"/>
</dbReference>
<dbReference type="GO" id="GO:0031902">
    <property type="term" value="C:late endosome membrane"/>
    <property type="evidence" value="ECO:0007669"/>
    <property type="project" value="UniProtKB-SubCell"/>
</dbReference>
<dbReference type="InterPro" id="IPR036412">
    <property type="entry name" value="HAD-like_sf"/>
</dbReference>
<dbReference type="InterPro" id="IPR008250">
    <property type="entry name" value="ATPase_P-typ_transduc_dom_A_sf"/>
</dbReference>
<reference evidence="17" key="1">
    <citation type="submission" date="2016-01" db="EMBL/GenBank/DDBJ databases">
        <title>Reference transcriptome for the parasite Schistocephalus solidus: insights into the molecular evolution of parasitism.</title>
        <authorList>
            <person name="Hebert F.O."/>
            <person name="Grambauer S."/>
            <person name="Barber I."/>
            <person name="Landry C.R."/>
            <person name="Aubin-Horth N."/>
        </authorList>
    </citation>
    <scope>NUCLEOTIDE SEQUENCE</scope>
</reference>
<dbReference type="PANTHER" id="PTHR45630">
    <property type="entry name" value="CATION-TRANSPORTING ATPASE-RELATED"/>
    <property type="match status" value="1"/>
</dbReference>
<feature type="region of interest" description="Disordered" evidence="15">
    <location>
        <begin position="1302"/>
        <end position="1378"/>
    </location>
</feature>
<dbReference type="InterPro" id="IPR018303">
    <property type="entry name" value="ATPase_P-typ_P_site"/>
</dbReference>
<evidence type="ECO:0000256" key="15">
    <source>
        <dbReference type="SAM" id="MobiDB-lite"/>
    </source>
</evidence>
<dbReference type="InterPro" id="IPR023298">
    <property type="entry name" value="ATPase_P-typ_TM_dom_sf"/>
</dbReference>
<dbReference type="InterPro" id="IPR023299">
    <property type="entry name" value="ATPase_P-typ_cyto_dom_N"/>
</dbReference>
<dbReference type="Pfam" id="PF00122">
    <property type="entry name" value="E1-E2_ATPase"/>
    <property type="match status" value="1"/>
</dbReference>
<dbReference type="InterPro" id="IPR023214">
    <property type="entry name" value="HAD_sf"/>
</dbReference>
<dbReference type="PROSITE" id="PS00154">
    <property type="entry name" value="ATPASE_E1_E2"/>
    <property type="match status" value="1"/>
</dbReference>
<gene>
    <name evidence="17" type="ORF">TR112788</name>
</gene>
<evidence type="ECO:0000256" key="3">
    <source>
        <dbReference type="ARBA" id="ARBA00022553"/>
    </source>
</evidence>
<evidence type="ECO:0000256" key="7">
    <source>
        <dbReference type="ARBA" id="ARBA00022753"/>
    </source>
</evidence>
<comment type="catalytic activity">
    <reaction evidence="13 14">
        <text>ATP + H2O = ADP + phosphate + H(+)</text>
        <dbReference type="Rhea" id="RHEA:13065"/>
        <dbReference type="ChEBI" id="CHEBI:15377"/>
        <dbReference type="ChEBI" id="CHEBI:15378"/>
        <dbReference type="ChEBI" id="CHEBI:30616"/>
        <dbReference type="ChEBI" id="CHEBI:43474"/>
        <dbReference type="ChEBI" id="CHEBI:456216"/>
    </reaction>
</comment>
<dbReference type="Gene3D" id="2.70.150.10">
    <property type="entry name" value="Calcium-transporting ATPase, cytoplasmic transduction domain A"/>
    <property type="match status" value="1"/>
</dbReference>
<feature type="domain" description="Cation-transporting P-type ATPase N-terminal" evidence="16">
    <location>
        <begin position="157"/>
        <end position="224"/>
    </location>
</feature>
<dbReference type="InterPro" id="IPR006544">
    <property type="entry name" value="P-type_TPase_V"/>
</dbReference>
<dbReference type="PRINTS" id="PR00119">
    <property type="entry name" value="CATATPASE"/>
</dbReference>
<comment type="subcellular location">
    <subcellularLocation>
        <location evidence="1">Late endosome membrane</location>
        <topology evidence="1">Multi-pass membrane protein</topology>
    </subcellularLocation>
    <subcellularLocation>
        <location evidence="14">Membrane</location>
        <topology evidence="14">Multi-pass membrane protein</topology>
    </subcellularLocation>
</comment>
<keyword evidence="6 14" id="KW-0547">Nucleotide-binding</keyword>
<evidence type="ECO:0000259" key="16">
    <source>
        <dbReference type="SMART" id="SM00831"/>
    </source>
</evidence>
<keyword evidence="3" id="KW-0597">Phosphoprotein</keyword>
<keyword evidence="7" id="KW-0967">Endosome</keyword>
<dbReference type="SUPFAM" id="SSF56784">
    <property type="entry name" value="HAD-like"/>
    <property type="match status" value="1"/>
</dbReference>
<keyword evidence="4 14" id="KW-0812">Transmembrane</keyword>
<keyword evidence="12 14" id="KW-0472">Membrane</keyword>
<dbReference type="InterPro" id="IPR047819">
    <property type="entry name" value="P5A-ATPase_N"/>
</dbReference>
<evidence type="ECO:0000256" key="10">
    <source>
        <dbReference type="ARBA" id="ARBA00022967"/>
    </source>
</evidence>
<feature type="transmembrane region" description="Helical" evidence="14">
    <location>
        <begin position="1143"/>
        <end position="1161"/>
    </location>
</feature>
<dbReference type="Gene3D" id="1.20.1110.10">
    <property type="entry name" value="Calcium-transporting ATPase, transmembrane domain"/>
    <property type="match status" value="1"/>
</dbReference>
<dbReference type="GO" id="GO:0005524">
    <property type="term" value="F:ATP binding"/>
    <property type="evidence" value="ECO:0007669"/>
    <property type="project" value="UniProtKB-UniRule"/>
</dbReference>
<dbReference type="SUPFAM" id="SSF81653">
    <property type="entry name" value="Calcium ATPase, transduction domain A"/>
    <property type="match status" value="1"/>
</dbReference>
<feature type="region of interest" description="Disordered" evidence="15">
    <location>
        <begin position="1419"/>
        <end position="1468"/>
    </location>
</feature>
<feature type="transmembrane region" description="Helical" evidence="14">
    <location>
        <begin position="1173"/>
        <end position="1193"/>
    </location>
</feature>
<dbReference type="NCBIfam" id="TIGR01494">
    <property type="entry name" value="ATPase_P-type"/>
    <property type="match status" value="2"/>
</dbReference>
<dbReference type="FunFam" id="1.20.1110.10:FF:000023">
    <property type="entry name" value="Cation-transporting ATPase"/>
    <property type="match status" value="1"/>
</dbReference>
<keyword evidence="9 14" id="KW-0460">Magnesium</keyword>
<keyword evidence="8 14" id="KW-0067">ATP-binding</keyword>
<evidence type="ECO:0000256" key="12">
    <source>
        <dbReference type="ARBA" id="ARBA00023136"/>
    </source>
</evidence>
<dbReference type="GO" id="GO:0019829">
    <property type="term" value="F:ATPase-coupled monoatomic cation transmembrane transporter activity"/>
    <property type="evidence" value="ECO:0007669"/>
    <property type="project" value="UniProtKB-UniRule"/>
</dbReference>
<feature type="transmembrane region" description="Helical" evidence="14">
    <location>
        <begin position="1213"/>
        <end position="1234"/>
    </location>
</feature>
<evidence type="ECO:0000256" key="4">
    <source>
        <dbReference type="ARBA" id="ARBA00022692"/>
    </source>
</evidence>
<protein>
    <recommendedName>
        <fullName evidence="14">Cation-transporting ATPase</fullName>
        <ecNumber evidence="14">7.2.2.-</ecNumber>
    </recommendedName>
</protein>
<dbReference type="GO" id="GO:0006874">
    <property type="term" value="P:intracellular calcium ion homeostasis"/>
    <property type="evidence" value="ECO:0007669"/>
    <property type="project" value="TreeGrafter"/>
</dbReference>
<keyword evidence="10 14" id="KW-1278">Translocase</keyword>
<evidence type="ECO:0000256" key="1">
    <source>
        <dbReference type="ARBA" id="ARBA00004107"/>
    </source>
</evidence>
<dbReference type="SMART" id="SM00831">
    <property type="entry name" value="Cation_ATPase_N"/>
    <property type="match status" value="1"/>
</dbReference>
<feature type="transmembrane region" description="Helical" evidence="14">
    <location>
        <begin position="37"/>
        <end position="57"/>
    </location>
</feature>
<evidence type="ECO:0000256" key="14">
    <source>
        <dbReference type="RuleBase" id="RU362082"/>
    </source>
</evidence>
<dbReference type="SUPFAM" id="SSF81660">
    <property type="entry name" value="Metal cation-transporting ATPase, ATP-binding domain N"/>
    <property type="match status" value="1"/>
</dbReference>
<feature type="transmembrane region" description="Helical" evidence="14">
    <location>
        <begin position="1097"/>
        <end position="1118"/>
    </location>
</feature>
<dbReference type="InterPro" id="IPR059000">
    <property type="entry name" value="ATPase_P-type_domA"/>
</dbReference>
<dbReference type="GO" id="GO:0140358">
    <property type="term" value="F:P-type transmembrane transporter activity"/>
    <property type="evidence" value="ECO:0007669"/>
    <property type="project" value="InterPro"/>
</dbReference>
<keyword evidence="5 14" id="KW-0479">Metal-binding</keyword>
<comment type="similarity">
    <text evidence="2 14">Belongs to the cation transport ATPase (P-type) (TC 3.A.3) family. Type V subfamily.</text>
</comment>
<dbReference type="Gene3D" id="3.40.1110.10">
    <property type="entry name" value="Calcium-transporting ATPase, cytoplasmic domain N"/>
    <property type="match status" value="1"/>
</dbReference>
<feature type="transmembrane region" description="Helical" evidence="14">
    <location>
        <begin position="437"/>
        <end position="461"/>
    </location>
</feature>
<sequence>MIFIREGEAAENRYSLAEVDGTSAEVQGFKRSRVKQLLTWTAFILTAFILRLIFHWLPQWYIRCMNSRCKPSQAERFLIKDSSGIYYVVESEFVHVDASAETFETEIDGSVSSIVTDEPLGTITSERLNCHQAPWFQYKKIKYVINPETEEICMLRGWEERPVEEILEAKPLNETQVDERRELYGENDIPLPPQSLCTLLLKEGLNPFYVFQICSCILWFSDSYYYYASCIVVISAFSLSWQLYEIRKNERTLRDTVTSYGVVSVCREIDGKSEFVSVDSTVLVPGDVIEIPREGTLMYCDALLLRGNCIVNESTLTGESVPVTKIPYVAANTAGGKALQFEVKSASKSMLFCGTSVIQTRNFADQSVIAVVVRTGFRTAKGEMVRAILFPKPMRFKFNQDVAKFVGALSVLAIIGFGLSVYLLLRNGETADVIVKRAFDLITIVVPPALPVAMTVGIVFAQGRLKKRQIFCMNPSAINACGAINVACFDKTGTITEDGLDLWGVIPNGNGKFGTPTSDPQDLPYGPLLETMASCHSLTRIEGELSGDPLDLKMFLSTKWELTEEISEDYCKFEMTIPAVVRPSSSTTSSTTTLLDSDTLPYEIGIIRQFPFSSTLQRMSVIARALNGTHFSVYTKGSPEMIETLCRKETLPRDFHKVLLDYTREGYRVIALAWRPLRVAYTGVMRMDRSQAERQLHFLGLLIMENRLKPESTPVINVLRDALIRPVMVTGDNMLTALSVARDCEMIDESDRIIIVSAKPPKEPRRANNAEGPSDAMDAGFVVVNSDEFASFGDLREEDVDSWKDLVQFHYAEDLHRPVTEVTTAPHVHALRSAVHMDGVRIHQDDGKRHGLARWIPFLRGKMESKYFTVSPDIEAQTEATEPSQRPEGDQGPSQQKPRRPPANALTIRMVDRPDFHLALSGKTWAIINEHCPWLIPKLVVKGTVFARFSPEQKAQLIEALQSVGYFVAMCGDGANDCGALKVAHAGIALSQAEASVASPFTSGVQNISCVPRLIREGRCALATSFGTFKFMMGYSLTQFTSIIMLYWVKSSLSDMQFLYIDLFLITSLGITYGYAKAYPTLSVEPPVMRLVSPTTLLSLGLQLLLVIVAQLAAFLYVRSQNWYVGLSLLDDENHELLNYDNTALFLMSSYQYIFLAVIFSKGPPYRRPMYSNLLFLANVIIAVGVNVFLTVYEGQSVLNSMSLIRFPSLAPRIAIILGALANFLLGYLLEMIVEGVSFRRQLQKLRRTLFPRHVSRKDYERIREEIDRMAGVWPPIIRSASIQDIRTEFFAEDELQDAQVRRAAGDRRHRTRSRNISGTSSCLDEESQDLTPHGSHAPERTPQSLRPTVLQIDAGHPSISHSKRPRDSSNRPSQRCNSMDATQFREILEQPSFDEAQLDANQVGANPRANFQVGADVPDFGCDASDTKSKPFRPPYTSRWRSQSSSCEKKSRKLEPPVVPPHNAGMS</sequence>
<proteinExistence type="inferred from homology"/>
<feature type="transmembrane region" description="Helical" evidence="14">
    <location>
        <begin position="224"/>
        <end position="244"/>
    </location>
</feature>
<evidence type="ECO:0000256" key="8">
    <source>
        <dbReference type="ARBA" id="ARBA00022840"/>
    </source>
</evidence>
<accession>A0A0X3PRI5</accession>
<evidence type="ECO:0000256" key="9">
    <source>
        <dbReference type="ARBA" id="ARBA00022842"/>
    </source>
</evidence>
<evidence type="ECO:0000256" key="13">
    <source>
        <dbReference type="ARBA" id="ARBA00049360"/>
    </source>
</evidence>
<organism evidence="17">
    <name type="scientific">Schistocephalus solidus</name>
    <name type="common">Tapeworm</name>
    <dbReference type="NCBI Taxonomy" id="70667"/>
    <lineage>
        <taxon>Eukaryota</taxon>
        <taxon>Metazoa</taxon>
        <taxon>Spiralia</taxon>
        <taxon>Lophotrochozoa</taxon>
        <taxon>Platyhelminthes</taxon>
        <taxon>Cestoda</taxon>
        <taxon>Eucestoda</taxon>
        <taxon>Diphyllobothriidea</taxon>
        <taxon>Diphyllobothriidae</taxon>
        <taxon>Schistocephalus</taxon>
    </lineage>
</organism>
<dbReference type="SUPFAM" id="SSF81665">
    <property type="entry name" value="Calcium ATPase, transmembrane domain M"/>
    <property type="match status" value="1"/>
</dbReference>
<dbReference type="GO" id="GO:0016887">
    <property type="term" value="F:ATP hydrolysis activity"/>
    <property type="evidence" value="ECO:0007669"/>
    <property type="project" value="InterPro"/>
</dbReference>
<dbReference type="EC" id="7.2.2.-" evidence="14"/>
<feature type="region of interest" description="Disordered" evidence="15">
    <location>
        <begin position="875"/>
        <end position="902"/>
    </location>
</feature>
<evidence type="ECO:0000256" key="6">
    <source>
        <dbReference type="ARBA" id="ARBA00022741"/>
    </source>
</evidence>
<evidence type="ECO:0000256" key="5">
    <source>
        <dbReference type="ARBA" id="ARBA00022723"/>
    </source>
</evidence>
<dbReference type="GO" id="GO:0046872">
    <property type="term" value="F:metal ion binding"/>
    <property type="evidence" value="ECO:0007669"/>
    <property type="project" value="UniProtKB-UniRule"/>
</dbReference>
<feature type="transmembrane region" description="Helical" evidence="14">
    <location>
        <begin position="1056"/>
        <end position="1076"/>
    </location>
</feature>
<dbReference type="InterPro" id="IPR001757">
    <property type="entry name" value="P_typ_ATPase"/>
</dbReference>
<dbReference type="FunFam" id="3.40.1110.10:FF:000026">
    <property type="entry name" value="Cation-transporting ATPase"/>
    <property type="match status" value="1"/>
</dbReference>
<dbReference type="InterPro" id="IPR004014">
    <property type="entry name" value="ATPase_P-typ_cation-transptr_N"/>
</dbReference>
<feature type="transmembrane region" description="Helical" evidence="14">
    <location>
        <begin position="1032"/>
        <end position="1050"/>
    </location>
</feature>
<dbReference type="Gene3D" id="3.40.50.1000">
    <property type="entry name" value="HAD superfamily/HAD-like"/>
    <property type="match status" value="2"/>
</dbReference>
<evidence type="ECO:0000256" key="2">
    <source>
        <dbReference type="ARBA" id="ARBA00006000"/>
    </source>
</evidence>
<dbReference type="Pfam" id="PF00690">
    <property type="entry name" value="Cation_ATPase_N"/>
    <property type="match status" value="1"/>
</dbReference>
<dbReference type="EMBL" id="GEEE01008851">
    <property type="protein sequence ID" value="JAP54374.1"/>
    <property type="molecule type" value="Transcribed_RNA"/>
</dbReference>
<dbReference type="PANTHER" id="PTHR45630:SF8">
    <property type="entry name" value="CATION-TRANSPORTING ATPASE"/>
    <property type="match status" value="1"/>
</dbReference>
<dbReference type="Pfam" id="PF12409">
    <property type="entry name" value="P5-ATPase"/>
    <property type="match status" value="1"/>
</dbReference>
<feature type="transmembrane region" description="Helical" evidence="14">
    <location>
        <begin position="402"/>
        <end position="425"/>
    </location>
</feature>
<evidence type="ECO:0000256" key="11">
    <source>
        <dbReference type="ARBA" id="ARBA00022989"/>
    </source>
</evidence>
<evidence type="ECO:0000313" key="17">
    <source>
        <dbReference type="EMBL" id="JAP54374.1"/>
    </source>
</evidence>
<dbReference type="NCBIfam" id="TIGR01657">
    <property type="entry name" value="P-ATPase-V"/>
    <property type="match status" value="1"/>
</dbReference>
<dbReference type="GO" id="GO:0015203">
    <property type="term" value="F:polyamine transmembrane transporter activity"/>
    <property type="evidence" value="ECO:0007669"/>
    <property type="project" value="TreeGrafter"/>
</dbReference>
<name>A0A0X3PRI5_SCHSO</name>